<keyword evidence="2" id="KW-1185">Reference proteome</keyword>
<accession>A0A919S330</accession>
<name>A0A919S330_9ACTN</name>
<evidence type="ECO:0000313" key="1">
    <source>
        <dbReference type="EMBL" id="GIM63606.1"/>
    </source>
</evidence>
<comment type="caution">
    <text evidence="1">The sequence shown here is derived from an EMBL/GenBank/DDBJ whole genome shotgun (WGS) entry which is preliminary data.</text>
</comment>
<organism evidence="1 2">
    <name type="scientific">Actinoplanes auranticolor</name>
    <dbReference type="NCBI Taxonomy" id="47988"/>
    <lineage>
        <taxon>Bacteria</taxon>
        <taxon>Bacillati</taxon>
        <taxon>Actinomycetota</taxon>
        <taxon>Actinomycetes</taxon>
        <taxon>Micromonosporales</taxon>
        <taxon>Micromonosporaceae</taxon>
        <taxon>Actinoplanes</taxon>
    </lineage>
</organism>
<dbReference type="Proteomes" id="UP000681340">
    <property type="component" value="Unassembled WGS sequence"/>
</dbReference>
<protein>
    <submittedName>
        <fullName evidence="1">Uncharacterized protein</fullName>
    </submittedName>
</protein>
<gene>
    <name evidence="1" type="ORF">Aau02nite_05120</name>
</gene>
<dbReference type="EMBL" id="BOQL01000005">
    <property type="protein sequence ID" value="GIM63606.1"/>
    <property type="molecule type" value="Genomic_DNA"/>
</dbReference>
<dbReference type="AlphaFoldDB" id="A0A919S330"/>
<sequence>MLCAATAGCSDLDEPGQGLTRNDLVADLAAQMTSAADLTYEANYQLSGGEKATVAQTRKPARTAYVYPGGKVTVTADATTECRTAKTTTCTLTAPATPASPAPATVFAGAGQSGLIHPATVLALLNAAVLDNDVQVEQHDTTIAGRHATCVQLAGVDDAAARDFTTCITNEGVLGSFDGILGRTRVEVAMTHYSEEVEEAMFELPKSAKLVDRRGR</sequence>
<proteinExistence type="predicted"/>
<reference evidence="1" key="1">
    <citation type="submission" date="2021-03" db="EMBL/GenBank/DDBJ databases">
        <title>Whole genome shotgun sequence of Actinoplanes auranticolor NBRC 12245.</title>
        <authorList>
            <person name="Komaki H."/>
            <person name="Tamura T."/>
        </authorList>
    </citation>
    <scope>NUCLEOTIDE SEQUENCE</scope>
    <source>
        <strain evidence="1">NBRC 12245</strain>
    </source>
</reference>
<evidence type="ECO:0000313" key="2">
    <source>
        <dbReference type="Proteomes" id="UP000681340"/>
    </source>
</evidence>